<organism evidence="1 2">
    <name type="scientific">Halomonas huangheensis</name>
    <dbReference type="NCBI Taxonomy" id="1178482"/>
    <lineage>
        <taxon>Bacteria</taxon>
        <taxon>Pseudomonadati</taxon>
        <taxon>Pseudomonadota</taxon>
        <taxon>Gammaproteobacteria</taxon>
        <taxon>Oceanospirillales</taxon>
        <taxon>Halomonadaceae</taxon>
        <taxon>Halomonas</taxon>
    </lineage>
</organism>
<dbReference type="InterPro" id="IPR011044">
    <property type="entry name" value="Quino_amine_DH_bsu"/>
</dbReference>
<reference evidence="1 2" key="1">
    <citation type="submission" date="2013-08" db="EMBL/GenBank/DDBJ databases">
        <title>draft genome of Halomonas huanghegensis, strain BJGMM-B45T.</title>
        <authorList>
            <person name="Miao C."/>
            <person name="Wan Y."/>
            <person name="Jin W."/>
        </authorList>
    </citation>
    <scope>NUCLEOTIDE SEQUENCE [LARGE SCALE GENOMIC DNA]</scope>
    <source>
        <strain evidence="1 2">BJGMM-B45</strain>
    </source>
</reference>
<protein>
    <recommendedName>
        <fullName evidence="3">Glutamine cyclotransferase</fullName>
    </recommendedName>
</protein>
<keyword evidence="2" id="KW-1185">Reference proteome</keyword>
<dbReference type="STRING" id="1178482.AR456_20150"/>
<dbReference type="OrthoDB" id="7767370at2"/>
<dbReference type="Proteomes" id="UP000019113">
    <property type="component" value="Unassembled WGS sequence"/>
</dbReference>
<dbReference type="Gene3D" id="2.130.10.10">
    <property type="entry name" value="YVTN repeat-like/Quinoprotein amine dehydrogenase"/>
    <property type="match status" value="1"/>
</dbReference>
<name>W1N6V2_9GAMM</name>
<evidence type="ECO:0000313" key="1">
    <source>
        <dbReference type="EMBL" id="ERL50881.1"/>
    </source>
</evidence>
<evidence type="ECO:0008006" key="3">
    <source>
        <dbReference type="Google" id="ProtNLM"/>
    </source>
</evidence>
<dbReference type="KEGG" id="hhu:AR456_20150"/>
<accession>W1N6V2</accession>
<comment type="caution">
    <text evidence="1">The sequence shown here is derived from an EMBL/GenBank/DDBJ whole genome shotgun (WGS) entry which is preliminary data.</text>
</comment>
<dbReference type="AlphaFoldDB" id="W1N6V2"/>
<sequence length="209" mass="22908">MTPSTANVIHEYSLADVDSVNGVTHDGQCVWVATGERLIAIDPNTGKPLRSLDVTCDAGTAFDGHHLFQLSGDKIHKVDPQNARIIATIPAPNDGLNSGMAWGEGSLWVGQYKERRIHQLDPETGEILRTIRSDRFVTGVTWCNGELWHGTWENDQSDIRRIDPQTGQVLECLEMPTGKEVSGLESDGNGQFFCGGGDVGMLRVVRRPQ</sequence>
<proteinExistence type="predicted"/>
<gene>
    <name evidence="1" type="ORF">BJB45_19990</name>
</gene>
<dbReference type="SUPFAM" id="SSF50969">
    <property type="entry name" value="YVTN repeat-like/Quinoprotein amine dehydrogenase"/>
    <property type="match status" value="1"/>
</dbReference>
<dbReference type="PATRIC" id="fig|1178482.3.peg.2450"/>
<dbReference type="eggNOG" id="COG3391">
    <property type="taxonomic scope" value="Bacteria"/>
</dbReference>
<dbReference type="EMBL" id="AVBC01000035">
    <property type="protein sequence ID" value="ERL50881.1"/>
    <property type="molecule type" value="Genomic_DNA"/>
</dbReference>
<dbReference type="InterPro" id="IPR015943">
    <property type="entry name" value="WD40/YVTN_repeat-like_dom_sf"/>
</dbReference>
<evidence type="ECO:0000313" key="2">
    <source>
        <dbReference type="Proteomes" id="UP000019113"/>
    </source>
</evidence>
<dbReference type="RefSeq" id="WP_021819405.1">
    <property type="nucleotide sequence ID" value="NZ_AVBC01000035.1"/>
</dbReference>